<accession>A0A182T5V6</accession>
<reference evidence="2" key="2">
    <citation type="submission" date="2020-05" db="UniProtKB">
        <authorList>
            <consortium name="EnsemblMetazoa"/>
        </authorList>
    </citation>
    <scope>IDENTIFICATION</scope>
    <source>
        <strain evidence="2">maculatus3</strain>
    </source>
</reference>
<evidence type="ECO:0000313" key="2">
    <source>
        <dbReference type="EnsemblMetazoa" id="AMAM020247-PA"/>
    </source>
</evidence>
<proteinExistence type="predicted"/>
<dbReference type="VEuPathDB" id="VectorBase:AMAM020247"/>
<organism evidence="2 3">
    <name type="scientific">Anopheles maculatus</name>
    <dbReference type="NCBI Taxonomy" id="74869"/>
    <lineage>
        <taxon>Eukaryota</taxon>
        <taxon>Metazoa</taxon>
        <taxon>Ecdysozoa</taxon>
        <taxon>Arthropoda</taxon>
        <taxon>Hexapoda</taxon>
        <taxon>Insecta</taxon>
        <taxon>Pterygota</taxon>
        <taxon>Neoptera</taxon>
        <taxon>Endopterygota</taxon>
        <taxon>Diptera</taxon>
        <taxon>Nematocera</taxon>
        <taxon>Culicoidea</taxon>
        <taxon>Culicidae</taxon>
        <taxon>Anophelinae</taxon>
        <taxon>Anopheles</taxon>
        <taxon>Anopheles maculatus group</taxon>
    </lineage>
</organism>
<name>A0A182T5V6_9DIPT</name>
<dbReference type="AlphaFoldDB" id="A0A182T5V6"/>
<sequence>DFVLDLWKGHNLERLTEAADTCCSDVTALYDMMKGAIETYTASSDYLWHWKKTHELVNGCIEMISLMVFVLAVCYDKYLHSPASQTQPNTGKKGKKGQSSDGGGPGAANNATAGDATAAPILVPERERLVLVTKVLRELKQRINEMDLVLLEWGSPLNDEIVSSSIVQILNDPKEILAGFLPLTISENAMVEVAEMRKLLKDKLKLMSKAI</sequence>
<keyword evidence="3" id="KW-1185">Reference proteome</keyword>
<evidence type="ECO:0000256" key="1">
    <source>
        <dbReference type="SAM" id="MobiDB-lite"/>
    </source>
</evidence>
<reference evidence="3" key="1">
    <citation type="submission" date="2013-09" db="EMBL/GenBank/DDBJ databases">
        <title>The Genome Sequence of Anopheles maculatus species B.</title>
        <authorList>
            <consortium name="The Broad Institute Genomics Platform"/>
            <person name="Neafsey D.E."/>
            <person name="Besansky N."/>
            <person name="Howell P."/>
            <person name="Walton C."/>
            <person name="Young S.K."/>
            <person name="Zeng Q."/>
            <person name="Gargeya S."/>
            <person name="Fitzgerald M."/>
            <person name="Haas B."/>
            <person name="Abouelleil A."/>
            <person name="Allen A.W."/>
            <person name="Alvarado L."/>
            <person name="Arachchi H.M."/>
            <person name="Berlin A.M."/>
            <person name="Chapman S.B."/>
            <person name="Gainer-Dewar J."/>
            <person name="Goldberg J."/>
            <person name="Griggs A."/>
            <person name="Gujja S."/>
            <person name="Hansen M."/>
            <person name="Howarth C."/>
            <person name="Imamovic A."/>
            <person name="Ireland A."/>
            <person name="Larimer J."/>
            <person name="McCowan C."/>
            <person name="Murphy C."/>
            <person name="Pearson M."/>
            <person name="Poon T.W."/>
            <person name="Priest M."/>
            <person name="Roberts A."/>
            <person name="Saif S."/>
            <person name="Shea T."/>
            <person name="Sisk P."/>
            <person name="Sykes S."/>
            <person name="Wortman J."/>
            <person name="Nusbaum C."/>
            <person name="Birren B."/>
        </authorList>
    </citation>
    <scope>NUCLEOTIDE SEQUENCE [LARGE SCALE GENOMIC DNA]</scope>
    <source>
        <strain evidence="3">maculatus3</strain>
    </source>
</reference>
<feature type="region of interest" description="Disordered" evidence="1">
    <location>
        <begin position="84"/>
        <end position="110"/>
    </location>
</feature>
<evidence type="ECO:0000313" key="3">
    <source>
        <dbReference type="Proteomes" id="UP000075901"/>
    </source>
</evidence>
<protein>
    <submittedName>
        <fullName evidence="2">Uncharacterized protein</fullName>
    </submittedName>
</protein>
<dbReference type="EnsemblMetazoa" id="AMAM020247-RA">
    <property type="protein sequence ID" value="AMAM020247-PA"/>
    <property type="gene ID" value="AMAM020247"/>
</dbReference>
<dbReference type="Proteomes" id="UP000075901">
    <property type="component" value="Unassembled WGS sequence"/>
</dbReference>